<keyword evidence="1" id="KW-0813">Transport</keyword>
<dbReference type="Proteomes" id="UP000325516">
    <property type="component" value="Chromosome"/>
</dbReference>
<accession>A0A5J6L477</accession>
<dbReference type="CDD" id="cd03257">
    <property type="entry name" value="ABC_NikE_OppD_transporters"/>
    <property type="match status" value="1"/>
</dbReference>
<dbReference type="SMART" id="SM00382">
    <property type="entry name" value="AAA"/>
    <property type="match status" value="1"/>
</dbReference>
<dbReference type="KEGG" id="mlz:F6J85_08905"/>
<name>A0A5J6L477_9MICO</name>
<dbReference type="InterPro" id="IPR003593">
    <property type="entry name" value="AAA+_ATPase"/>
</dbReference>
<evidence type="ECO:0000313" key="6">
    <source>
        <dbReference type="Proteomes" id="UP000325516"/>
    </source>
</evidence>
<dbReference type="InterPro" id="IPR027417">
    <property type="entry name" value="P-loop_NTPase"/>
</dbReference>
<reference evidence="6" key="1">
    <citation type="submission" date="2019-09" db="EMBL/GenBank/DDBJ databases">
        <title>Mumia zhuanghuii sp. nov. isolated from the intestinal contents of plateau pika (Ochotona curzoniae) in the Qinghai-Tibet plateau of China.</title>
        <authorList>
            <person name="Tian Z."/>
        </authorList>
    </citation>
    <scope>NUCLEOTIDE SEQUENCE [LARGE SCALE GENOMIC DNA]</scope>
    <source>
        <strain evidence="6">L-031</strain>
    </source>
</reference>
<evidence type="ECO:0000256" key="2">
    <source>
        <dbReference type="ARBA" id="ARBA00022741"/>
    </source>
</evidence>
<dbReference type="Gene3D" id="3.40.50.300">
    <property type="entry name" value="P-loop containing nucleotide triphosphate hydrolases"/>
    <property type="match status" value="1"/>
</dbReference>
<dbReference type="PROSITE" id="PS00211">
    <property type="entry name" value="ABC_TRANSPORTER_1"/>
    <property type="match status" value="1"/>
</dbReference>
<dbReference type="PROSITE" id="PS50893">
    <property type="entry name" value="ABC_TRANSPORTER_2"/>
    <property type="match status" value="1"/>
</dbReference>
<dbReference type="AlphaFoldDB" id="A0A5J6L477"/>
<dbReference type="GO" id="GO:0005524">
    <property type="term" value="F:ATP binding"/>
    <property type="evidence" value="ECO:0007669"/>
    <property type="project" value="UniProtKB-KW"/>
</dbReference>
<dbReference type="InterPro" id="IPR003439">
    <property type="entry name" value="ABC_transporter-like_ATP-bd"/>
</dbReference>
<keyword evidence="2" id="KW-0547">Nucleotide-binding</keyword>
<dbReference type="Pfam" id="PF00005">
    <property type="entry name" value="ABC_tran"/>
    <property type="match status" value="1"/>
</dbReference>
<evidence type="ECO:0000256" key="3">
    <source>
        <dbReference type="ARBA" id="ARBA00022840"/>
    </source>
</evidence>
<gene>
    <name evidence="5" type="ORF">F6J85_08905</name>
</gene>
<evidence type="ECO:0000259" key="4">
    <source>
        <dbReference type="PROSITE" id="PS50893"/>
    </source>
</evidence>
<dbReference type="PANTHER" id="PTHR43776">
    <property type="entry name" value="TRANSPORT ATP-BINDING PROTEIN"/>
    <property type="match status" value="1"/>
</dbReference>
<keyword evidence="6" id="KW-1185">Reference proteome</keyword>
<dbReference type="InterPro" id="IPR017871">
    <property type="entry name" value="ABC_transporter-like_CS"/>
</dbReference>
<protein>
    <submittedName>
        <fullName evidence="5">ABC transporter ATP-binding protein</fullName>
    </submittedName>
</protein>
<dbReference type="GO" id="GO:0016887">
    <property type="term" value="F:ATP hydrolysis activity"/>
    <property type="evidence" value="ECO:0007669"/>
    <property type="project" value="InterPro"/>
</dbReference>
<dbReference type="EMBL" id="CP044232">
    <property type="protein sequence ID" value="QEW03210.1"/>
    <property type="molecule type" value="Genomic_DNA"/>
</dbReference>
<keyword evidence="3 5" id="KW-0067">ATP-binding</keyword>
<sequence>MSASSKPEPLLEVKGASKTFRSRRGMGAAHAVIDASLEARPGQFVAIVGESGSGKSTLARMILGLTPVTTGSIELGGVDLTAMNRAQRWEYRRAVQAVLQDPAGSLNPRKTVRRALEEIVRLHHVAAGSSARAGAVSEALELVGLSPPDAFLDRFPHELSGGQRQRVLIARAVVLNPRIIVADEAVSALDASVKAGILRVMMSLKERLDVGYLFITHDLPVVKKVADYVYVMKLGRVVEHGSKEQIFADPSHPYTRTLLAASPIL</sequence>
<dbReference type="SUPFAM" id="SSF52540">
    <property type="entry name" value="P-loop containing nucleoside triphosphate hydrolases"/>
    <property type="match status" value="1"/>
</dbReference>
<evidence type="ECO:0000256" key="1">
    <source>
        <dbReference type="ARBA" id="ARBA00022448"/>
    </source>
</evidence>
<proteinExistence type="predicted"/>
<organism evidence="5 6">
    <name type="scientific">Microbacterium lushaniae</name>
    <dbReference type="NCBI Taxonomy" id="2614639"/>
    <lineage>
        <taxon>Bacteria</taxon>
        <taxon>Bacillati</taxon>
        <taxon>Actinomycetota</taxon>
        <taxon>Actinomycetes</taxon>
        <taxon>Micrococcales</taxon>
        <taxon>Microbacteriaceae</taxon>
        <taxon>Microbacterium</taxon>
    </lineage>
</organism>
<dbReference type="GO" id="GO:0055085">
    <property type="term" value="P:transmembrane transport"/>
    <property type="evidence" value="ECO:0007669"/>
    <property type="project" value="UniProtKB-ARBA"/>
</dbReference>
<evidence type="ECO:0000313" key="5">
    <source>
        <dbReference type="EMBL" id="QEW03210.1"/>
    </source>
</evidence>
<dbReference type="InterPro" id="IPR050319">
    <property type="entry name" value="ABC_transp_ATP-bind"/>
</dbReference>
<feature type="domain" description="ABC transporter" evidence="4">
    <location>
        <begin position="11"/>
        <end position="259"/>
    </location>
</feature>